<organism evidence="3 4">
    <name type="scientific">Hyaloscypha variabilis (strain UAMH 11265 / GT02V1 / F)</name>
    <name type="common">Meliniomyces variabilis</name>
    <dbReference type="NCBI Taxonomy" id="1149755"/>
    <lineage>
        <taxon>Eukaryota</taxon>
        <taxon>Fungi</taxon>
        <taxon>Dikarya</taxon>
        <taxon>Ascomycota</taxon>
        <taxon>Pezizomycotina</taxon>
        <taxon>Leotiomycetes</taxon>
        <taxon>Helotiales</taxon>
        <taxon>Hyaloscyphaceae</taxon>
        <taxon>Hyaloscypha</taxon>
        <taxon>Hyaloscypha variabilis</taxon>
    </lineage>
</organism>
<accession>A0A2J6SD05</accession>
<reference evidence="3 4" key="1">
    <citation type="submission" date="2016-04" db="EMBL/GenBank/DDBJ databases">
        <title>A degradative enzymes factory behind the ericoid mycorrhizal symbiosis.</title>
        <authorList>
            <consortium name="DOE Joint Genome Institute"/>
            <person name="Martino E."/>
            <person name="Morin E."/>
            <person name="Grelet G."/>
            <person name="Kuo A."/>
            <person name="Kohler A."/>
            <person name="Daghino S."/>
            <person name="Barry K."/>
            <person name="Choi C."/>
            <person name="Cichocki N."/>
            <person name="Clum A."/>
            <person name="Copeland A."/>
            <person name="Hainaut M."/>
            <person name="Haridas S."/>
            <person name="Labutti K."/>
            <person name="Lindquist E."/>
            <person name="Lipzen A."/>
            <person name="Khouja H.-R."/>
            <person name="Murat C."/>
            <person name="Ohm R."/>
            <person name="Olson A."/>
            <person name="Spatafora J."/>
            <person name="Veneault-Fourrey C."/>
            <person name="Henrissat B."/>
            <person name="Grigoriev I."/>
            <person name="Martin F."/>
            <person name="Perotto S."/>
        </authorList>
    </citation>
    <scope>NUCLEOTIDE SEQUENCE [LARGE SCALE GENOMIC DNA]</scope>
    <source>
        <strain evidence="3 4">F</strain>
    </source>
</reference>
<name>A0A2J6SD05_HYAVF</name>
<evidence type="ECO:0000256" key="1">
    <source>
        <dbReference type="SAM" id="SignalP"/>
    </source>
</evidence>
<keyword evidence="1" id="KW-0732">Signal</keyword>
<dbReference type="Proteomes" id="UP000235786">
    <property type="component" value="Unassembled WGS sequence"/>
</dbReference>
<dbReference type="PANTHER" id="PTHR38118:SF3">
    <property type="entry name" value="ANCHORED CELL WALL PROTEIN 11"/>
    <property type="match status" value="1"/>
</dbReference>
<dbReference type="PANTHER" id="PTHR38118">
    <property type="entry name" value="ANCHORED CELL WALL PROTEIN 11-RELATED"/>
    <property type="match status" value="1"/>
</dbReference>
<gene>
    <name evidence="3" type="ORF">L207DRAFT_575280</name>
</gene>
<keyword evidence="4" id="KW-1185">Reference proteome</keyword>
<evidence type="ECO:0000259" key="2">
    <source>
        <dbReference type="Pfam" id="PF24808"/>
    </source>
</evidence>
<dbReference type="AlphaFoldDB" id="A0A2J6SD05"/>
<dbReference type="Pfam" id="PF24808">
    <property type="entry name" value="DUF7707"/>
    <property type="match status" value="1"/>
</dbReference>
<protein>
    <recommendedName>
        <fullName evidence="2">DUF7707 domain-containing protein</fullName>
    </recommendedName>
</protein>
<evidence type="ECO:0000313" key="4">
    <source>
        <dbReference type="Proteomes" id="UP000235786"/>
    </source>
</evidence>
<feature type="domain" description="DUF7707" evidence="2">
    <location>
        <begin position="23"/>
        <end position="126"/>
    </location>
</feature>
<sequence length="190" mass="19023">MFVKATVAVALLASFVAAQTNLTFDPSIVGLTIRGQWCQAEFNTCNTLCGKTTDSNTCDPNTLNFTCTCTNGSAPGLQYYTQTMPTFICEENFSLCNAAAVNDTDSAAAQAACLATEKADCGQLDPANFTAVSSASTASATPTPASSGSASGSTATTSSSKAGAATMAAMRNLGSGAFAVGAGVVLGAFL</sequence>
<proteinExistence type="predicted"/>
<feature type="chain" id="PRO_5014380168" description="DUF7707 domain-containing protein" evidence="1">
    <location>
        <begin position="19"/>
        <end position="190"/>
    </location>
</feature>
<evidence type="ECO:0000313" key="3">
    <source>
        <dbReference type="EMBL" id="PMD48622.1"/>
    </source>
</evidence>
<dbReference type="InterPro" id="IPR056124">
    <property type="entry name" value="DUF7707"/>
</dbReference>
<dbReference type="EMBL" id="KZ613937">
    <property type="protein sequence ID" value="PMD48622.1"/>
    <property type="molecule type" value="Genomic_DNA"/>
</dbReference>
<dbReference type="OrthoDB" id="2121879at2759"/>
<feature type="signal peptide" evidence="1">
    <location>
        <begin position="1"/>
        <end position="18"/>
    </location>
</feature>